<gene>
    <name evidence="9" type="ORF">ACFSX4_01095</name>
</gene>
<feature type="domain" description="Major facilitator superfamily (MFS) profile" evidence="8">
    <location>
        <begin position="5"/>
        <end position="378"/>
    </location>
</feature>
<comment type="subcellular location">
    <subcellularLocation>
        <location evidence="1">Cell membrane</location>
        <topology evidence="1">Multi-pass membrane protein</topology>
    </subcellularLocation>
</comment>
<keyword evidence="6 7" id="KW-0472">Membrane</keyword>
<accession>A0ABW5WSS9</accession>
<comment type="caution">
    <text evidence="9">The sequence shown here is derived from an EMBL/GenBank/DDBJ whole genome shotgun (WGS) entry which is preliminary data.</text>
</comment>
<keyword evidence="4 7" id="KW-0812">Transmembrane</keyword>
<dbReference type="PANTHER" id="PTHR43124:SF8">
    <property type="entry name" value="INNER MEMBRANE TRANSPORT PROTEIN YDHP"/>
    <property type="match status" value="1"/>
</dbReference>
<reference evidence="10" key="1">
    <citation type="journal article" date="2019" name="Int. J. Syst. Evol. Microbiol.">
        <title>The Global Catalogue of Microorganisms (GCM) 10K type strain sequencing project: providing services to taxonomists for standard genome sequencing and annotation.</title>
        <authorList>
            <consortium name="The Broad Institute Genomics Platform"/>
            <consortium name="The Broad Institute Genome Sequencing Center for Infectious Disease"/>
            <person name="Wu L."/>
            <person name="Ma J."/>
        </authorList>
    </citation>
    <scope>NUCLEOTIDE SEQUENCE [LARGE SCALE GENOMIC DNA]</scope>
    <source>
        <strain evidence="10">KCTC 33575</strain>
    </source>
</reference>
<sequence length="384" mass="41265">MNKKLIATFTVGVFLLGMMELIISGILELMSDDLNMSHAVTGQLITVYAVAFAVFGPILVKLSERYQSKPIIIVSLIVFIIGNVIFGLSSTFLMLALGRVVTAMAAAVFIVKVMDMTVILSAPAVRGKMIALVYMGFSAANVFGIPLGTLVGTAFGWRNIFIIVIILAVIVGIGVLTFVPNRSSESVGEIAKSRIKSKRNVFLYIGVTMAVLIGNYIVIGYISPLMTSNGYVLENVSIALFIAGAGGMLGTFIGGNLVDKFGSKRTIFVMLILFSISMFFMPFLYGSPVLFYGNLFIWSVFQWSTSPAVQSGLVENVEGSVAEVFSWNMSGLNLGIGIGAVIGGIFISNFDISYAPWVSLVIVLMGLIFVSLVKNPEQADSRAE</sequence>
<evidence type="ECO:0000256" key="6">
    <source>
        <dbReference type="ARBA" id="ARBA00023136"/>
    </source>
</evidence>
<feature type="transmembrane region" description="Helical" evidence="7">
    <location>
        <begin position="267"/>
        <end position="285"/>
    </location>
</feature>
<dbReference type="SUPFAM" id="SSF103473">
    <property type="entry name" value="MFS general substrate transporter"/>
    <property type="match status" value="1"/>
</dbReference>
<organism evidence="9 10">
    <name type="scientific">Corticicoccus populi</name>
    <dbReference type="NCBI Taxonomy" id="1812821"/>
    <lineage>
        <taxon>Bacteria</taxon>
        <taxon>Bacillati</taxon>
        <taxon>Bacillota</taxon>
        <taxon>Bacilli</taxon>
        <taxon>Bacillales</taxon>
        <taxon>Staphylococcaceae</taxon>
        <taxon>Corticicoccus</taxon>
    </lineage>
</organism>
<evidence type="ECO:0000256" key="7">
    <source>
        <dbReference type="SAM" id="Phobius"/>
    </source>
</evidence>
<keyword evidence="3" id="KW-1003">Cell membrane</keyword>
<evidence type="ECO:0000256" key="3">
    <source>
        <dbReference type="ARBA" id="ARBA00022475"/>
    </source>
</evidence>
<name>A0ABW5WSS9_9STAP</name>
<dbReference type="EMBL" id="JBHUOQ010000001">
    <property type="protein sequence ID" value="MFD2829043.1"/>
    <property type="molecule type" value="Genomic_DNA"/>
</dbReference>
<keyword evidence="5 7" id="KW-1133">Transmembrane helix</keyword>
<feature type="transmembrane region" description="Helical" evidence="7">
    <location>
        <begin position="235"/>
        <end position="255"/>
    </location>
</feature>
<feature type="transmembrane region" description="Helical" evidence="7">
    <location>
        <begin position="40"/>
        <end position="60"/>
    </location>
</feature>
<evidence type="ECO:0000256" key="4">
    <source>
        <dbReference type="ARBA" id="ARBA00022692"/>
    </source>
</evidence>
<protein>
    <submittedName>
        <fullName evidence="9">MFS transporter</fullName>
    </submittedName>
</protein>
<dbReference type="PROSITE" id="PS50850">
    <property type="entry name" value="MFS"/>
    <property type="match status" value="1"/>
</dbReference>
<dbReference type="InterPro" id="IPR011701">
    <property type="entry name" value="MFS"/>
</dbReference>
<keyword evidence="2" id="KW-0813">Transport</keyword>
<feature type="transmembrane region" description="Helical" evidence="7">
    <location>
        <begin position="160"/>
        <end position="180"/>
    </location>
</feature>
<evidence type="ECO:0000313" key="10">
    <source>
        <dbReference type="Proteomes" id="UP001597519"/>
    </source>
</evidence>
<dbReference type="InterPro" id="IPR050189">
    <property type="entry name" value="MFS_Efflux_Transporters"/>
</dbReference>
<evidence type="ECO:0000256" key="1">
    <source>
        <dbReference type="ARBA" id="ARBA00004651"/>
    </source>
</evidence>
<evidence type="ECO:0000259" key="8">
    <source>
        <dbReference type="PROSITE" id="PS50850"/>
    </source>
</evidence>
<dbReference type="RefSeq" id="WP_377770689.1">
    <property type="nucleotide sequence ID" value="NZ_JBHUOQ010000001.1"/>
</dbReference>
<dbReference type="Proteomes" id="UP001597519">
    <property type="component" value="Unassembled WGS sequence"/>
</dbReference>
<dbReference type="InterPro" id="IPR020846">
    <property type="entry name" value="MFS_dom"/>
</dbReference>
<proteinExistence type="predicted"/>
<dbReference type="InterPro" id="IPR036259">
    <property type="entry name" value="MFS_trans_sf"/>
</dbReference>
<feature type="transmembrane region" description="Helical" evidence="7">
    <location>
        <begin position="103"/>
        <end position="125"/>
    </location>
</feature>
<evidence type="ECO:0000256" key="2">
    <source>
        <dbReference type="ARBA" id="ARBA00022448"/>
    </source>
</evidence>
<dbReference type="Gene3D" id="1.20.1250.20">
    <property type="entry name" value="MFS general substrate transporter like domains"/>
    <property type="match status" value="2"/>
</dbReference>
<dbReference type="CDD" id="cd17324">
    <property type="entry name" value="MFS_NepI_like"/>
    <property type="match status" value="1"/>
</dbReference>
<evidence type="ECO:0000256" key="5">
    <source>
        <dbReference type="ARBA" id="ARBA00022989"/>
    </source>
</evidence>
<feature type="transmembrane region" description="Helical" evidence="7">
    <location>
        <begin position="132"/>
        <end position="154"/>
    </location>
</feature>
<keyword evidence="10" id="KW-1185">Reference proteome</keyword>
<dbReference type="PANTHER" id="PTHR43124">
    <property type="entry name" value="PURINE EFFLUX PUMP PBUE"/>
    <property type="match status" value="1"/>
</dbReference>
<evidence type="ECO:0000313" key="9">
    <source>
        <dbReference type="EMBL" id="MFD2829043.1"/>
    </source>
</evidence>
<dbReference type="Pfam" id="PF07690">
    <property type="entry name" value="MFS_1"/>
    <property type="match status" value="1"/>
</dbReference>
<feature type="transmembrane region" description="Helical" evidence="7">
    <location>
        <begin position="330"/>
        <end position="348"/>
    </location>
</feature>
<feature type="transmembrane region" description="Helical" evidence="7">
    <location>
        <begin position="354"/>
        <end position="373"/>
    </location>
</feature>
<feature type="transmembrane region" description="Helical" evidence="7">
    <location>
        <begin position="201"/>
        <end position="223"/>
    </location>
</feature>
<feature type="transmembrane region" description="Helical" evidence="7">
    <location>
        <begin position="72"/>
        <end position="97"/>
    </location>
</feature>